<evidence type="ECO:0000313" key="2">
    <source>
        <dbReference type="EMBL" id="VDP33762.1"/>
    </source>
</evidence>
<accession>A0A3P8C4Z3</accession>
<sequence length="165" mass="18728">MREKEAAVISRVRLPTLTTVDGTWEMATDAIRQAAQSKLAISKSGQRKVDKQTANGWRKDLEPRKAAKKAVAVAKVTHYGDVNEKLESRNGHRYLYRFAKNRHRQTENNEKIFGIIDENNGDLHSRISPSSHSFNGSNPRPVQKITVEERESGSEEDEARQTDWA</sequence>
<dbReference type="EMBL" id="UZAH01034186">
    <property type="protein sequence ID" value="VDP33762.1"/>
    <property type="molecule type" value="Genomic_DNA"/>
</dbReference>
<organism evidence="3 4">
    <name type="scientific">Heligmosomoides polygyrus</name>
    <name type="common">Parasitic roundworm</name>
    <dbReference type="NCBI Taxonomy" id="6339"/>
    <lineage>
        <taxon>Eukaryota</taxon>
        <taxon>Metazoa</taxon>
        <taxon>Ecdysozoa</taxon>
        <taxon>Nematoda</taxon>
        <taxon>Chromadorea</taxon>
        <taxon>Rhabditida</taxon>
        <taxon>Rhabditina</taxon>
        <taxon>Rhabditomorpha</taxon>
        <taxon>Strongyloidea</taxon>
        <taxon>Heligmosomidae</taxon>
        <taxon>Heligmosomoides</taxon>
    </lineage>
</organism>
<feature type="compositionally biased region" description="Polar residues" evidence="1">
    <location>
        <begin position="127"/>
        <end position="140"/>
    </location>
</feature>
<reference evidence="4" key="2">
    <citation type="submission" date="2019-09" db="UniProtKB">
        <authorList>
            <consortium name="WormBaseParasite"/>
        </authorList>
    </citation>
    <scope>IDENTIFICATION</scope>
</reference>
<name>A0A183GIZ4_HELPZ</name>
<protein>
    <submittedName>
        <fullName evidence="4">Transposase, Ptta/En/Spm, plant</fullName>
    </submittedName>
</protein>
<evidence type="ECO:0000313" key="4">
    <source>
        <dbReference type="WBParaSite" id="HPBE_0002262601-mRNA-1"/>
    </source>
</evidence>
<keyword evidence="3" id="KW-1185">Reference proteome</keyword>
<evidence type="ECO:0000313" key="3">
    <source>
        <dbReference type="Proteomes" id="UP000050761"/>
    </source>
</evidence>
<evidence type="ECO:0000256" key="1">
    <source>
        <dbReference type="SAM" id="MobiDB-lite"/>
    </source>
</evidence>
<dbReference type="OrthoDB" id="418748at2759"/>
<accession>A0A183GIZ4</accession>
<proteinExistence type="predicted"/>
<dbReference type="AlphaFoldDB" id="A0A183GIZ4"/>
<gene>
    <name evidence="2" type="ORF">HPBE_LOCUS22624</name>
</gene>
<reference evidence="2 3" key="1">
    <citation type="submission" date="2018-11" db="EMBL/GenBank/DDBJ databases">
        <authorList>
            <consortium name="Pathogen Informatics"/>
        </authorList>
    </citation>
    <scope>NUCLEOTIDE SEQUENCE [LARGE SCALE GENOMIC DNA]</scope>
</reference>
<dbReference type="Proteomes" id="UP000050761">
    <property type="component" value="Unassembled WGS sequence"/>
</dbReference>
<feature type="region of interest" description="Disordered" evidence="1">
    <location>
        <begin position="123"/>
        <end position="165"/>
    </location>
</feature>
<dbReference type="WBParaSite" id="HPBE_0002262601-mRNA-1">
    <property type="protein sequence ID" value="HPBE_0002262601-mRNA-1"/>
    <property type="gene ID" value="HPBE_0002262601"/>
</dbReference>